<dbReference type="SMART" id="SM00267">
    <property type="entry name" value="GGDEF"/>
    <property type="match status" value="1"/>
</dbReference>
<dbReference type="EMBL" id="JBIGHZ010000002">
    <property type="protein sequence ID" value="MFG6447782.1"/>
    <property type="molecule type" value="Genomic_DNA"/>
</dbReference>
<dbReference type="RefSeq" id="WP_394459443.1">
    <property type="nucleotide sequence ID" value="NZ_JBIGHZ010000002.1"/>
</dbReference>
<feature type="domain" description="GGDEF" evidence="3">
    <location>
        <begin position="170"/>
        <end position="301"/>
    </location>
</feature>
<dbReference type="NCBIfam" id="TIGR00254">
    <property type="entry name" value="GGDEF"/>
    <property type="match status" value="1"/>
</dbReference>
<comment type="catalytic activity">
    <reaction evidence="2">
        <text>2 GTP = 3',3'-c-di-GMP + 2 diphosphate</text>
        <dbReference type="Rhea" id="RHEA:24898"/>
        <dbReference type="ChEBI" id="CHEBI:33019"/>
        <dbReference type="ChEBI" id="CHEBI:37565"/>
        <dbReference type="ChEBI" id="CHEBI:58805"/>
        <dbReference type="EC" id="2.7.7.65"/>
    </reaction>
</comment>
<dbReference type="GO" id="GO:0052621">
    <property type="term" value="F:diguanylate cyclase activity"/>
    <property type="evidence" value="ECO:0007669"/>
    <property type="project" value="UniProtKB-EC"/>
</dbReference>
<dbReference type="SUPFAM" id="SSF55073">
    <property type="entry name" value="Nucleotide cyclase"/>
    <property type="match status" value="1"/>
</dbReference>
<comment type="caution">
    <text evidence="4">The sequence shown here is derived from an EMBL/GenBank/DDBJ whole genome shotgun (WGS) entry which is preliminary data.</text>
</comment>
<dbReference type="InterPro" id="IPR050469">
    <property type="entry name" value="Diguanylate_Cyclase"/>
</dbReference>
<evidence type="ECO:0000259" key="3">
    <source>
        <dbReference type="PROSITE" id="PS50887"/>
    </source>
</evidence>
<organism evidence="4 5">
    <name type="scientific">Roseateles rivi</name>
    <dbReference type="NCBI Taxonomy" id="3299028"/>
    <lineage>
        <taxon>Bacteria</taxon>
        <taxon>Pseudomonadati</taxon>
        <taxon>Pseudomonadota</taxon>
        <taxon>Betaproteobacteria</taxon>
        <taxon>Burkholderiales</taxon>
        <taxon>Sphaerotilaceae</taxon>
        <taxon>Roseateles</taxon>
    </lineage>
</organism>
<dbReference type="SUPFAM" id="SSF55785">
    <property type="entry name" value="PYP-like sensor domain (PAS domain)"/>
    <property type="match status" value="1"/>
</dbReference>
<protein>
    <recommendedName>
        <fullName evidence="1">diguanylate cyclase</fullName>
        <ecNumber evidence="1">2.7.7.65</ecNumber>
    </recommendedName>
</protein>
<evidence type="ECO:0000256" key="2">
    <source>
        <dbReference type="ARBA" id="ARBA00034247"/>
    </source>
</evidence>
<dbReference type="Proteomes" id="UP001606099">
    <property type="component" value="Unassembled WGS sequence"/>
</dbReference>
<gene>
    <name evidence="4" type="ORF">ACG0Z6_05925</name>
</gene>
<sequence length="301" mass="33611">MVALSELHTRVFHSLENQIAVIDCTGLIVDVNMAWREFGRHNGLAAPQDCVGSNYLQTLECAAETGDESATQALQGMRSVLCGHCPHYEFEYPCHSPHEQRWFIMRICPLYGAREQGYFVVTHLNITQRRLAENAVARMAELDPLTGLGNRRVFHQFLTRELRRCLRLQQPLGLLLLDLDHFKTYNDLHGHAAGDQCLQQVAQVLSEHARRPEDLAVRLGGDEFALAYGATSLAQLTQIAQSILRDIRALELLCRKGLCVSASIGMVSLVPDDDTTEGQLYERADQALYRAKAAGRDGLSV</sequence>
<dbReference type="InterPro" id="IPR043128">
    <property type="entry name" value="Rev_trsase/Diguanyl_cyclase"/>
</dbReference>
<accession>A0ABW7FTX6</accession>
<dbReference type="PANTHER" id="PTHR45138:SF9">
    <property type="entry name" value="DIGUANYLATE CYCLASE DGCM-RELATED"/>
    <property type="match status" value="1"/>
</dbReference>
<evidence type="ECO:0000256" key="1">
    <source>
        <dbReference type="ARBA" id="ARBA00012528"/>
    </source>
</evidence>
<dbReference type="PROSITE" id="PS50887">
    <property type="entry name" value="GGDEF"/>
    <property type="match status" value="1"/>
</dbReference>
<keyword evidence="4" id="KW-0808">Transferase</keyword>
<dbReference type="InterPro" id="IPR035965">
    <property type="entry name" value="PAS-like_dom_sf"/>
</dbReference>
<dbReference type="Pfam" id="PF00990">
    <property type="entry name" value="GGDEF"/>
    <property type="match status" value="1"/>
</dbReference>
<keyword evidence="4" id="KW-0548">Nucleotidyltransferase</keyword>
<dbReference type="CDD" id="cd01949">
    <property type="entry name" value="GGDEF"/>
    <property type="match status" value="1"/>
</dbReference>
<evidence type="ECO:0000313" key="5">
    <source>
        <dbReference type="Proteomes" id="UP001606099"/>
    </source>
</evidence>
<dbReference type="Gene3D" id="3.30.70.270">
    <property type="match status" value="1"/>
</dbReference>
<keyword evidence="5" id="KW-1185">Reference proteome</keyword>
<reference evidence="4 5" key="1">
    <citation type="submission" date="2024-08" db="EMBL/GenBank/DDBJ databases">
        <authorList>
            <person name="Lu H."/>
        </authorList>
    </citation>
    <scope>NUCLEOTIDE SEQUENCE [LARGE SCALE GENOMIC DNA]</scope>
    <source>
        <strain evidence="4 5">BYS180W</strain>
    </source>
</reference>
<name>A0ABW7FTX6_9BURK</name>
<proteinExistence type="predicted"/>
<dbReference type="PANTHER" id="PTHR45138">
    <property type="entry name" value="REGULATORY COMPONENTS OF SENSORY TRANSDUCTION SYSTEM"/>
    <property type="match status" value="1"/>
</dbReference>
<dbReference type="InterPro" id="IPR000160">
    <property type="entry name" value="GGDEF_dom"/>
</dbReference>
<dbReference type="Gene3D" id="3.30.450.20">
    <property type="entry name" value="PAS domain"/>
    <property type="match status" value="1"/>
</dbReference>
<dbReference type="EC" id="2.7.7.65" evidence="1"/>
<evidence type="ECO:0000313" key="4">
    <source>
        <dbReference type="EMBL" id="MFG6447782.1"/>
    </source>
</evidence>
<dbReference type="InterPro" id="IPR029787">
    <property type="entry name" value="Nucleotide_cyclase"/>
</dbReference>